<proteinExistence type="predicted"/>
<comment type="caution">
    <text evidence="1">The sequence shown here is derived from an EMBL/GenBank/DDBJ whole genome shotgun (WGS) entry which is preliminary data.</text>
</comment>
<name>A0AAV5JMU0_9ROSI</name>
<reference evidence="1 2" key="1">
    <citation type="journal article" date="2021" name="Commun. Biol.">
        <title>The genome of Shorea leprosula (Dipterocarpaceae) highlights the ecological relevance of drought in aseasonal tropical rainforests.</title>
        <authorList>
            <person name="Ng K.K.S."/>
            <person name="Kobayashi M.J."/>
            <person name="Fawcett J.A."/>
            <person name="Hatakeyama M."/>
            <person name="Paape T."/>
            <person name="Ng C.H."/>
            <person name="Ang C.C."/>
            <person name="Tnah L.H."/>
            <person name="Lee C.T."/>
            <person name="Nishiyama T."/>
            <person name="Sese J."/>
            <person name="O'Brien M.J."/>
            <person name="Copetti D."/>
            <person name="Mohd Noor M.I."/>
            <person name="Ong R.C."/>
            <person name="Putra M."/>
            <person name="Sireger I.Z."/>
            <person name="Indrioko S."/>
            <person name="Kosugi Y."/>
            <person name="Izuno A."/>
            <person name="Isagi Y."/>
            <person name="Lee S.L."/>
            <person name="Shimizu K.K."/>
        </authorList>
    </citation>
    <scope>NUCLEOTIDE SEQUENCE [LARGE SCALE GENOMIC DNA]</scope>
    <source>
        <strain evidence="1">214</strain>
    </source>
</reference>
<organism evidence="1 2">
    <name type="scientific">Rubroshorea leprosula</name>
    <dbReference type="NCBI Taxonomy" id="152421"/>
    <lineage>
        <taxon>Eukaryota</taxon>
        <taxon>Viridiplantae</taxon>
        <taxon>Streptophyta</taxon>
        <taxon>Embryophyta</taxon>
        <taxon>Tracheophyta</taxon>
        <taxon>Spermatophyta</taxon>
        <taxon>Magnoliopsida</taxon>
        <taxon>eudicotyledons</taxon>
        <taxon>Gunneridae</taxon>
        <taxon>Pentapetalae</taxon>
        <taxon>rosids</taxon>
        <taxon>malvids</taxon>
        <taxon>Malvales</taxon>
        <taxon>Dipterocarpaceae</taxon>
        <taxon>Rubroshorea</taxon>
    </lineage>
</organism>
<evidence type="ECO:0000313" key="1">
    <source>
        <dbReference type="EMBL" id="GKV13756.1"/>
    </source>
</evidence>
<protein>
    <submittedName>
        <fullName evidence="1">Uncharacterized protein</fullName>
    </submittedName>
</protein>
<evidence type="ECO:0000313" key="2">
    <source>
        <dbReference type="Proteomes" id="UP001054252"/>
    </source>
</evidence>
<dbReference type="Proteomes" id="UP001054252">
    <property type="component" value="Unassembled WGS sequence"/>
</dbReference>
<dbReference type="EMBL" id="BPVZ01000039">
    <property type="protein sequence ID" value="GKV13756.1"/>
    <property type="molecule type" value="Genomic_DNA"/>
</dbReference>
<gene>
    <name evidence="1" type="ORF">SLEP1_g24739</name>
</gene>
<keyword evidence="2" id="KW-1185">Reference proteome</keyword>
<accession>A0AAV5JMU0</accession>
<sequence length="76" mass="8532">MEAVVELLLWVRILPFQGSQNGPVGWIRSVPFLFEVDADFAAAMATLVWAPPKDFLVVRQEWAAIHGLLVSGFLFF</sequence>
<dbReference type="AlphaFoldDB" id="A0AAV5JMU0"/>